<evidence type="ECO:0000313" key="3">
    <source>
        <dbReference type="EMBL" id="HHM67914.1"/>
    </source>
</evidence>
<dbReference type="EMBL" id="DRXE01000162">
    <property type="protein sequence ID" value="HHM67914.1"/>
    <property type="molecule type" value="Genomic_DNA"/>
</dbReference>
<dbReference type="InterPro" id="IPR012340">
    <property type="entry name" value="NA-bd_OB-fold"/>
</dbReference>
<dbReference type="Gene3D" id="2.40.50.140">
    <property type="entry name" value="Nucleic acid-binding proteins"/>
    <property type="match status" value="1"/>
</dbReference>
<dbReference type="InterPro" id="IPR000424">
    <property type="entry name" value="Primosome_PriB/ssb"/>
</dbReference>
<dbReference type="SUPFAM" id="SSF50249">
    <property type="entry name" value="Nucleic acid-binding proteins"/>
    <property type="match status" value="1"/>
</dbReference>
<evidence type="ECO:0000256" key="1">
    <source>
        <dbReference type="ARBA" id="ARBA00023125"/>
    </source>
</evidence>
<gene>
    <name evidence="3" type="ORF">ENM28_04235</name>
</gene>
<proteinExistence type="predicted"/>
<organism evidence="3">
    <name type="scientific">Thermus caliditerrae</name>
    <dbReference type="NCBI Taxonomy" id="1330700"/>
    <lineage>
        <taxon>Bacteria</taxon>
        <taxon>Thermotogati</taxon>
        <taxon>Deinococcota</taxon>
        <taxon>Deinococci</taxon>
        <taxon>Thermales</taxon>
        <taxon>Thermaceae</taxon>
        <taxon>Thermus</taxon>
    </lineage>
</organism>
<evidence type="ECO:0000256" key="2">
    <source>
        <dbReference type="PROSITE-ProRule" id="PRU00252"/>
    </source>
</evidence>
<dbReference type="AlphaFoldDB" id="A0A7C5VJE6"/>
<keyword evidence="1 2" id="KW-0238">DNA-binding</keyword>
<sequence length="197" mass="20980">MNRVTGVGVPVEVRLRESRNGVLYANFSLAYRTGDRYARLPVVAFGVLAERAAVLEGQPVVLGGYLQEYTTEEGHRRMQVVAQELFGADLPTFTAPMGHPVVDGYARAELSGLVALDPKPLVGAVGLRLAVRYPMGTRQGETFALVVVPGGKPEAFGKGMRLFAEGALLARKGRPEVVDLLAGRVVPARVAAEVAAV</sequence>
<accession>A0A7C5VJE6</accession>
<reference evidence="3" key="1">
    <citation type="journal article" date="2020" name="mSystems">
        <title>Genome- and Community-Level Interaction Insights into Carbon Utilization and Element Cycling Functions of Hydrothermarchaeota in Hydrothermal Sediment.</title>
        <authorList>
            <person name="Zhou Z."/>
            <person name="Liu Y."/>
            <person name="Xu W."/>
            <person name="Pan J."/>
            <person name="Luo Z.H."/>
            <person name="Li M."/>
        </authorList>
    </citation>
    <scope>NUCLEOTIDE SEQUENCE [LARGE SCALE GENOMIC DNA]</scope>
    <source>
        <strain evidence="3">SpSt-1071</strain>
    </source>
</reference>
<comment type="caution">
    <text evidence="3">The sequence shown here is derived from an EMBL/GenBank/DDBJ whole genome shotgun (WGS) entry which is preliminary data.</text>
</comment>
<name>A0A7C5VJE6_9DEIN</name>
<dbReference type="GO" id="GO:0003697">
    <property type="term" value="F:single-stranded DNA binding"/>
    <property type="evidence" value="ECO:0007669"/>
    <property type="project" value="InterPro"/>
</dbReference>
<protein>
    <submittedName>
        <fullName evidence="3">Uncharacterized protein</fullName>
    </submittedName>
</protein>
<dbReference type="PROSITE" id="PS50935">
    <property type="entry name" value="SSB"/>
    <property type="match status" value="1"/>
</dbReference>